<keyword evidence="2" id="KW-1185">Reference proteome</keyword>
<accession>A0ACB7T1W5</accession>
<comment type="caution">
    <text evidence="1">The sequence shown here is derived from an EMBL/GenBank/DDBJ whole genome shotgun (WGS) entry which is preliminary data.</text>
</comment>
<sequence length="274" mass="30683">MAPATTPLKHISLKFPRTETSTVVIGDSQSKYLHQYFDPGSQGTPAFISQIGAKIDDVRSLINFVPETANTLMLLVGTNDMASITAEAAFDKYRSMLDYVMKMTPNISKIYATLILPRCTNRRRGNSNLSFVRRCNREASYFNRLLRGFCSRSRKVFFLDHGFQHLPPGRVLAADGLHPSFEGVAVMASHIRELCCKRADNKVSLWCEFVSCYPTHGATQSSPRRCYSQPSPDAKGKSPVPSRRNLREESAQTTPSLGRRYPSRKNPARDNATN</sequence>
<evidence type="ECO:0000313" key="2">
    <source>
        <dbReference type="Proteomes" id="UP000821845"/>
    </source>
</evidence>
<reference evidence="1" key="1">
    <citation type="submission" date="2020-05" db="EMBL/GenBank/DDBJ databases">
        <title>Large-scale comparative analyses of tick genomes elucidate their genetic diversity and vector capacities.</title>
        <authorList>
            <person name="Jia N."/>
            <person name="Wang J."/>
            <person name="Shi W."/>
            <person name="Du L."/>
            <person name="Sun Y."/>
            <person name="Zhan W."/>
            <person name="Jiang J."/>
            <person name="Wang Q."/>
            <person name="Zhang B."/>
            <person name="Ji P."/>
            <person name="Sakyi L.B."/>
            <person name="Cui X."/>
            <person name="Yuan T."/>
            <person name="Jiang B."/>
            <person name="Yang W."/>
            <person name="Lam T.T.-Y."/>
            <person name="Chang Q."/>
            <person name="Ding S."/>
            <person name="Wang X."/>
            <person name="Zhu J."/>
            <person name="Ruan X."/>
            <person name="Zhao L."/>
            <person name="Wei J."/>
            <person name="Que T."/>
            <person name="Du C."/>
            <person name="Cheng J."/>
            <person name="Dai P."/>
            <person name="Han X."/>
            <person name="Huang E."/>
            <person name="Gao Y."/>
            <person name="Liu J."/>
            <person name="Shao H."/>
            <person name="Ye R."/>
            <person name="Li L."/>
            <person name="Wei W."/>
            <person name="Wang X."/>
            <person name="Wang C."/>
            <person name="Yang T."/>
            <person name="Huo Q."/>
            <person name="Li W."/>
            <person name="Guo W."/>
            <person name="Chen H."/>
            <person name="Zhou L."/>
            <person name="Ni X."/>
            <person name="Tian J."/>
            <person name="Zhou Y."/>
            <person name="Sheng Y."/>
            <person name="Liu T."/>
            <person name="Pan Y."/>
            <person name="Xia L."/>
            <person name="Li J."/>
            <person name="Zhao F."/>
            <person name="Cao W."/>
        </authorList>
    </citation>
    <scope>NUCLEOTIDE SEQUENCE</scope>
    <source>
        <strain evidence="1">Hyas-2018</strain>
    </source>
</reference>
<gene>
    <name evidence="1" type="ORF">HPB50_023874</name>
</gene>
<evidence type="ECO:0000313" key="1">
    <source>
        <dbReference type="EMBL" id="KAH6939994.1"/>
    </source>
</evidence>
<name>A0ACB7T1W5_HYAAI</name>
<proteinExistence type="predicted"/>
<dbReference type="Proteomes" id="UP000821845">
    <property type="component" value="Chromosome 2"/>
</dbReference>
<protein>
    <submittedName>
        <fullName evidence="1">Uncharacterized protein</fullName>
    </submittedName>
</protein>
<organism evidence="1 2">
    <name type="scientific">Hyalomma asiaticum</name>
    <name type="common">Tick</name>
    <dbReference type="NCBI Taxonomy" id="266040"/>
    <lineage>
        <taxon>Eukaryota</taxon>
        <taxon>Metazoa</taxon>
        <taxon>Ecdysozoa</taxon>
        <taxon>Arthropoda</taxon>
        <taxon>Chelicerata</taxon>
        <taxon>Arachnida</taxon>
        <taxon>Acari</taxon>
        <taxon>Parasitiformes</taxon>
        <taxon>Ixodida</taxon>
        <taxon>Ixodoidea</taxon>
        <taxon>Ixodidae</taxon>
        <taxon>Hyalomminae</taxon>
        <taxon>Hyalomma</taxon>
    </lineage>
</organism>
<dbReference type="EMBL" id="CM023482">
    <property type="protein sequence ID" value="KAH6939994.1"/>
    <property type="molecule type" value="Genomic_DNA"/>
</dbReference>